<reference evidence="2 3" key="1">
    <citation type="journal article" date="2017" name="Genome Biol. Evol.">
        <title>Phytophthora megakarya and P. palmivora, closely related causal agents of cacao black pod rot, underwent increases in genome sizes and gene numbers by different mechanisms.</title>
        <authorList>
            <person name="Ali S.S."/>
            <person name="Shao J."/>
            <person name="Lary D.J."/>
            <person name="Kronmiller B."/>
            <person name="Shen D."/>
            <person name="Strem M.D."/>
            <person name="Amoako-Attah I."/>
            <person name="Akrofi A.Y."/>
            <person name="Begoude B.A."/>
            <person name="Ten Hoopen G.M."/>
            <person name="Coulibaly K."/>
            <person name="Kebe B.I."/>
            <person name="Melnick R.L."/>
            <person name="Guiltinan M.J."/>
            <person name="Tyler B.M."/>
            <person name="Meinhardt L.W."/>
            <person name="Bailey B.A."/>
        </authorList>
    </citation>
    <scope>NUCLEOTIDE SEQUENCE [LARGE SCALE GENOMIC DNA]</scope>
    <source>
        <strain evidence="3">sbr112.9</strain>
    </source>
</reference>
<evidence type="ECO:0000256" key="1">
    <source>
        <dbReference type="SAM" id="Coils"/>
    </source>
</evidence>
<keyword evidence="3" id="KW-1185">Reference proteome</keyword>
<dbReference type="OrthoDB" id="166473at2759"/>
<dbReference type="Proteomes" id="UP000237271">
    <property type="component" value="Unassembled WGS sequence"/>
</dbReference>
<dbReference type="EMBL" id="NCKW01001989">
    <property type="protein sequence ID" value="POM78497.1"/>
    <property type="molecule type" value="Genomic_DNA"/>
</dbReference>
<accession>A0A2P4YL10</accession>
<organism evidence="2 3">
    <name type="scientific">Phytophthora palmivora</name>
    <dbReference type="NCBI Taxonomy" id="4796"/>
    <lineage>
        <taxon>Eukaryota</taxon>
        <taxon>Sar</taxon>
        <taxon>Stramenopiles</taxon>
        <taxon>Oomycota</taxon>
        <taxon>Peronosporomycetes</taxon>
        <taxon>Peronosporales</taxon>
        <taxon>Peronosporaceae</taxon>
        <taxon>Phytophthora</taxon>
    </lineage>
</organism>
<dbReference type="AlphaFoldDB" id="A0A2P4YL10"/>
<sequence length="388" mass="42917">MTRSSVTVLLPQGHSMQCSTRNGADTAVYTDIPSIKSQRDAFLASILAQNMKKYSGKRSCPFAAPANTQRQRADDDMKALQRDVEELEARLAAARRRKAPQPKQMNTARLRAMLQACRKQAQQDASANFGFHPAMPSCGQLEYEPVVDAPVFRKMEKSVADQYDQLAQVFTDAGLNDSKTDFYDAQVVTGATQGTFVRFTTAKVAPFGLEAISGAMWNGAKKNSVLNMGAEFAIEGGDSDVMYLKRECMLQGDSSGIPVLLRGVCRRFVEPHRIVVVWEGTGDWPKDYLRSHPSSVPIRERGYCVIQTFHSGNKGGRAAPLSLFQTCVCMTPGLSAGIDMNQPECLQMLSDVVIPSYRKILEAREQMLENFILDEIIHSKMRGATSRI</sequence>
<evidence type="ECO:0000313" key="3">
    <source>
        <dbReference type="Proteomes" id="UP000237271"/>
    </source>
</evidence>
<comment type="caution">
    <text evidence="2">The sequence shown here is derived from an EMBL/GenBank/DDBJ whole genome shotgun (WGS) entry which is preliminary data.</text>
</comment>
<name>A0A2P4YL10_9STRA</name>
<keyword evidence="1" id="KW-0175">Coiled coil</keyword>
<protein>
    <submittedName>
        <fullName evidence="2">M96 mating-specific protein family</fullName>
    </submittedName>
</protein>
<feature type="coiled-coil region" evidence="1">
    <location>
        <begin position="70"/>
        <end position="97"/>
    </location>
</feature>
<gene>
    <name evidence="2" type="ORF">PHPALM_3970</name>
</gene>
<evidence type="ECO:0000313" key="2">
    <source>
        <dbReference type="EMBL" id="POM78497.1"/>
    </source>
</evidence>
<proteinExistence type="predicted"/>